<keyword evidence="4" id="KW-1185">Reference proteome</keyword>
<dbReference type="AlphaFoldDB" id="A0A917P4Z2"/>
<feature type="compositionally biased region" description="Polar residues" evidence="1">
    <location>
        <begin position="340"/>
        <end position="351"/>
    </location>
</feature>
<reference evidence="3" key="1">
    <citation type="journal article" date="2014" name="Int. J. Syst. Evol. Microbiol.">
        <title>Complete genome sequence of Corynebacterium casei LMG S-19264T (=DSM 44701T), isolated from a smear-ripened cheese.</title>
        <authorList>
            <consortium name="US DOE Joint Genome Institute (JGI-PGF)"/>
            <person name="Walter F."/>
            <person name="Albersmeier A."/>
            <person name="Kalinowski J."/>
            <person name="Ruckert C."/>
        </authorList>
    </citation>
    <scope>NUCLEOTIDE SEQUENCE</scope>
    <source>
        <strain evidence="3">JCM 3086</strain>
    </source>
</reference>
<organism evidence="3 4">
    <name type="scientific">Streptomyces brasiliensis</name>
    <dbReference type="NCBI Taxonomy" id="1954"/>
    <lineage>
        <taxon>Bacteria</taxon>
        <taxon>Bacillati</taxon>
        <taxon>Actinomycetota</taxon>
        <taxon>Actinomycetes</taxon>
        <taxon>Kitasatosporales</taxon>
        <taxon>Streptomycetaceae</taxon>
        <taxon>Streptomyces</taxon>
    </lineage>
</organism>
<dbReference type="InterPro" id="IPR012337">
    <property type="entry name" value="RNaseH-like_sf"/>
</dbReference>
<dbReference type="GO" id="GO:0004803">
    <property type="term" value="F:transposase activity"/>
    <property type="evidence" value="ECO:0007669"/>
    <property type="project" value="InterPro"/>
</dbReference>
<feature type="compositionally biased region" description="Basic residues" evidence="1">
    <location>
        <begin position="437"/>
        <end position="456"/>
    </location>
</feature>
<dbReference type="PANTHER" id="PTHR37529:SF1">
    <property type="entry name" value="TRANSPOSASE INSG FOR INSERTION SEQUENCE ELEMENT IS4-RELATED"/>
    <property type="match status" value="1"/>
</dbReference>
<dbReference type="Proteomes" id="UP000657574">
    <property type="component" value="Unassembled WGS sequence"/>
</dbReference>
<evidence type="ECO:0000259" key="2">
    <source>
        <dbReference type="Pfam" id="PF01609"/>
    </source>
</evidence>
<comment type="caution">
    <text evidence="3">The sequence shown here is derived from an EMBL/GenBank/DDBJ whole genome shotgun (WGS) entry which is preliminary data.</text>
</comment>
<dbReference type="EMBL" id="BMQA01000070">
    <property type="protein sequence ID" value="GGJ62018.1"/>
    <property type="molecule type" value="Genomic_DNA"/>
</dbReference>
<name>A0A917P4Z2_9ACTN</name>
<feature type="domain" description="Transposase IS4-like" evidence="2">
    <location>
        <begin position="28"/>
        <end position="227"/>
    </location>
</feature>
<evidence type="ECO:0000313" key="3">
    <source>
        <dbReference type="EMBL" id="GGJ62018.1"/>
    </source>
</evidence>
<evidence type="ECO:0000256" key="1">
    <source>
        <dbReference type="SAM" id="MobiDB-lite"/>
    </source>
</evidence>
<dbReference type="Pfam" id="PF01609">
    <property type="entry name" value="DDE_Tnp_1"/>
    <property type="match status" value="1"/>
</dbReference>
<sequence>MAGPLAQPTTPGVRFGPYRTVSFDGCSSIKVPDSERNRGWLGRCPHGGYPQVELMTLVETGTRAVIGAVFGPTREGETSYATRLSHHLDPEMLVLWDRGFDANDFLATGAQVLSRIRQRRRPPVLQSLADSSYLSVIGGVPVRIIEARVSVTCTDGSNFDGSYRLATTLLDARRYPADRLVHLYHERWEHESAYYALRHTILHGRVLCSHDPVGVEQEMWALLTLYQLLRRTMVEAAESRPGTDPDRCNFTIALQTARDLLVCAQGAFEPGIGEIGRRVLSALSPARRTRVSTRKVKSPISRYAERKLDGRPDRSKVVTSTTITLLPPPSPEPTLPATTVRENTGNGKTSSRMARVLAIMQAEPERLWRSREIAELLGDVTLVATYRQLARWTERGMIKRARTGRYTAITQTTTPPARPGVHLQDRPRRTDQPSPGGHRRPRPARRHRRPAHASHRRLLGLRPLRFLHRMQAPGQALPGGEGPAGGVLPARTKGNGERMTAVAVEISPRRPPPDDGPTQAGDGLPYFTRPVLAPAAKVTRITGIADMDPLMDSAKCSCNAGDDNPH</sequence>
<reference evidence="3" key="2">
    <citation type="submission" date="2020-09" db="EMBL/GenBank/DDBJ databases">
        <authorList>
            <person name="Sun Q."/>
            <person name="Ohkuma M."/>
        </authorList>
    </citation>
    <scope>NUCLEOTIDE SEQUENCE</scope>
    <source>
        <strain evidence="3">JCM 3086</strain>
    </source>
</reference>
<dbReference type="GO" id="GO:0003677">
    <property type="term" value="F:DNA binding"/>
    <property type="evidence" value="ECO:0007669"/>
    <property type="project" value="InterPro"/>
</dbReference>
<feature type="region of interest" description="Disordered" evidence="1">
    <location>
        <begin position="327"/>
        <end position="351"/>
    </location>
</feature>
<feature type="region of interest" description="Disordered" evidence="1">
    <location>
        <begin position="403"/>
        <end position="456"/>
    </location>
</feature>
<evidence type="ECO:0000313" key="4">
    <source>
        <dbReference type="Proteomes" id="UP000657574"/>
    </source>
</evidence>
<dbReference type="GO" id="GO:0006313">
    <property type="term" value="P:DNA transposition"/>
    <property type="evidence" value="ECO:0007669"/>
    <property type="project" value="InterPro"/>
</dbReference>
<protein>
    <recommendedName>
        <fullName evidence="2">Transposase IS4-like domain-containing protein</fullName>
    </recommendedName>
</protein>
<accession>A0A917P4Z2</accession>
<gene>
    <name evidence="3" type="ORF">GCM10010121_085780</name>
</gene>
<proteinExistence type="predicted"/>
<dbReference type="SUPFAM" id="SSF53098">
    <property type="entry name" value="Ribonuclease H-like"/>
    <property type="match status" value="1"/>
</dbReference>
<dbReference type="PANTHER" id="PTHR37529">
    <property type="entry name" value="TRANSPOSASE INSG FOR INSERTION SEQUENCE ELEMENT IS4-RELATED"/>
    <property type="match status" value="1"/>
</dbReference>
<dbReference type="InterPro" id="IPR002559">
    <property type="entry name" value="Transposase_11"/>
</dbReference>